<organism evidence="2 3">
    <name type="scientific">Fictibacillus marinisediminis</name>
    <dbReference type="NCBI Taxonomy" id="2878389"/>
    <lineage>
        <taxon>Bacteria</taxon>
        <taxon>Bacillati</taxon>
        <taxon>Bacillota</taxon>
        <taxon>Bacilli</taxon>
        <taxon>Bacillales</taxon>
        <taxon>Fictibacillaceae</taxon>
        <taxon>Fictibacillus</taxon>
    </lineage>
</organism>
<dbReference type="InterPro" id="IPR011990">
    <property type="entry name" value="TPR-like_helical_dom_sf"/>
</dbReference>
<gene>
    <name evidence="2" type="ORF">LCY76_20700</name>
</gene>
<dbReference type="SUPFAM" id="SSF48452">
    <property type="entry name" value="TPR-like"/>
    <property type="match status" value="1"/>
</dbReference>
<dbReference type="CDD" id="cd00093">
    <property type="entry name" value="HTH_XRE"/>
    <property type="match status" value="1"/>
</dbReference>
<dbReference type="AlphaFoldDB" id="A0A9X1XFL7"/>
<comment type="caution">
    <text evidence="2">The sequence shown here is derived from an EMBL/GenBank/DDBJ whole genome shotgun (WGS) entry which is preliminary data.</text>
</comment>
<feature type="domain" description="HTH cro/C1-type" evidence="1">
    <location>
        <begin position="7"/>
        <end position="60"/>
    </location>
</feature>
<dbReference type="Proteomes" id="UP001139011">
    <property type="component" value="Unassembled WGS sequence"/>
</dbReference>
<dbReference type="PANTHER" id="PTHR37038">
    <property type="entry name" value="TRANSCRIPTIONAL REGULATOR-RELATED"/>
    <property type="match status" value="1"/>
</dbReference>
<sequence length="244" mass="28926">MKLGEKIKYFRKTRNLSQQELAEGICSISYLSKIENGVAEPSSDIGLCLAKRLKVDLYDLTSTNRLTDFQNLFYQLIQKNKLEAEQLYQELSTRPKENTEDEILLKVFKSIYLLLAFQDTEKTIPLLKDVSYLDDGIQGEKTFYYFIAKGLLEYYLNQHDKSYHSFKKSEELIEKYNFTLLEKGYLYYLLGLSTNRLWKNPVCLDYIKLALAIFEEIYDFRRCADCRILLGIVYQRFENWNEFN</sequence>
<dbReference type="EMBL" id="JAIWJX010000002">
    <property type="protein sequence ID" value="MCK6258995.1"/>
    <property type="molecule type" value="Genomic_DNA"/>
</dbReference>
<proteinExistence type="predicted"/>
<dbReference type="Gene3D" id="1.25.40.10">
    <property type="entry name" value="Tetratricopeptide repeat domain"/>
    <property type="match status" value="1"/>
</dbReference>
<reference evidence="2" key="1">
    <citation type="submission" date="2021-09" db="EMBL/GenBank/DDBJ databases">
        <title>Genome analysis of Fictibacillus sp. KIGAM418 isolated from marine sediment.</title>
        <authorList>
            <person name="Seo M.-J."/>
            <person name="Cho E.-S."/>
            <person name="Hwang C.Y."/>
        </authorList>
    </citation>
    <scope>NUCLEOTIDE SEQUENCE</scope>
    <source>
        <strain evidence="2">KIGAM418</strain>
    </source>
</reference>
<dbReference type="InterPro" id="IPR053163">
    <property type="entry name" value="HTH-type_regulator_Rgg"/>
</dbReference>
<dbReference type="RefSeq" id="WP_248254217.1">
    <property type="nucleotide sequence ID" value="NZ_JAIWJX010000002.1"/>
</dbReference>
<protein>
    <submittedName>
        <fullName evidence="2">Helix-turn-helix domain-containing protein</fullName>
    </submittedName>
</protein>
<dbReference type="SMART" id="SM00530">
    <property type="entry name" value="HTH_XRE"/>
    <property type="match status" value="1"/>
</dbReference>
<evidence type="ECO:0000313" key="3">
    <source>
        <dbReference type="Proteomes" id="UP001139011"/>
    </source>
</evidence>
<accession>A0A9X1XFL7</accession>
<dbReference type="InterPro" id="IPR001387">
    <property type="entry name" value="Cro/C1-type_HTH"/>
</dbReference>
<dbReference type="PROSITE" id="PS50943">
    <property type="entry name" value="HTH_CROC1"/>
    <property type="match status" value="1"/>
</dbReference>
<dbReference type="InterPro" id="IPR010982">
    <property type="entry name" value="Lambda_DNA-bd_dom_sf"/>
</dbReference>
<dbReference type="Pfam" id="PF01381">
    <property type="entry name" value="HTH_3"/>
    <property type="match status" value="1"/>
</dbReference>
<keyword evidence="3" id="KW-1185">Reference proteome</keyword>
<name>A0A9X1XFL7_9BACL</name>
<dbReference type="GO" id="GO:0003677">
    <property type="term" value="F:DNA binding"/>
    <property type="evidence" value="ECO:0007669"/>
    <property type="project" value="InterPro"/>
</dbReference>
<dbReference type="Gene3D" id="1.10.260.40">
    <property type="entry name" value="lambda repressor-like DNA-binding domains"/>
    <property type="match status" value="1"/>
</dbReference>
<evidence type="ECO:0000259" key="1">
    <source>
        <dbReference type="PROSITE" id="PS50943"/>
    </source>
</evidence>
<evidence type="ECO:0000313" key="2">
    <source>
        <dbReference type="EMBL" id="MCK6258995.1"/>
    </source>
</evidence>
<dbReference type="SUPFAM" id="SSF47413">
    <property type="entry name" value="lambda repressor-like DNA-binding domains"/>
    <property type="match status" value="1"/>
</dbReference>